<feature type="domain" description="RNA polymerase sigma-70 region 2" evidence="7">
    <location>
        <begin position="47"/>
        <end position="107"/>
    </location>
</feature>
<name>A0ABQ4HR78_9ACTN</name>
<dbReference type="PROSITE" id="PS01063">
    <property type="entry name" value="SIGMA70_ECF"/>
    <property type="match status" value="1"/>
</dbReference>
<evidence type="ECO:0000259" key="7">
    <source>
        <dbReference type="Pfam" id="PF04542"/>
    </source>
</evidence>
<evidence type="ECO:0000256" key="5">
    <source>
        <dbReference type="ARBA" id="ARBA00023163"/>
    </source>
</evidence>
<dbReference type="InterPro" id="IPR039425">
    <property type="entry name" value="RNA_pol_sigma-70-like"/>
</dbReference>
<dbReference type="Proteomes" id="UP000647017">
    <property type="component" value="Unassembled WGS sequence"/>
</dbReference>
<comment type="caution">
    <text evidence="9">The sequence shown here is derived from an EMBL/GenBank/DDBJ whole genome shotgun (WGS) entry which is preliminary data.</text>
</comment>
<gene>
    <name evidence="9" type="primary">rpoE_2</name>
    <name evidence="9" type="ORF">Van01_13590</name>
</gene>
<comment type="similarity">
    <text evidence="1 6">Belongs to the sigma-70 factor family. ECF subfamily.</text>
</comment>
<dbReference type="Gene3D" id="1.10.10.10">
    <property type="entry name" value="Winged helix-like DNA-binding domain superfamily/Winged helix DNA-binding domain"/>
    <property type="match status" value="1"/>
</dbReference>
<keyword evidence="10" id="KW-1185">Reference proteome</keyword>
<accession>A0ABQ4HR78</accession>
<evidence type="ECO:0000259" key="8">
    <source>
        <dbReference type="Pfam" id="PF08281"/>
    </source>
</evidence>
<dbReference type="NCBIfam" id="TIGR02937">
    <property type="entry name" value="sigma70-ECF"/>
    <property type="match status" value="1"/>
</dbReference>
<keyword evidence="4 6" id="KW-0238">DNA-binding</keyword>
<proteinExistence type="inferred from homology"/>
<keyword evidence="2 6" id="KW-0805">Transcription regulation</keyword>
<dbReference type="EMBL" id="BOOZ01000005">
    <property type="protein sequence ID" value="GIJ08145.1"/>
    <property type="molecule type" value="Genomic_DNA"/>
</dbReference>
<dbReference type="PANTHER" id="PTHR43133">
    <property type="entry name" value="RNA POLYMERASE ECF-TYPE SIGMA FACTO"/>
    <property type="match status" value="1"/>
</dbReference>
<evidence type="ECO:0000256" key="1">
    <source>
        <dbReference type="ARBA" id="ARBA00010641"/>
    </source>
</evidence>
<evidence type="ECO:0000256" key="2">
    <source>
        <dbReference type="ARBA" id="ARBA00023015"/>
    </source>
</evidence>
<dbReference type="Gene3D" id="1.10.1740.10">
    <property type="match status" value="1"/>
</dbReference>
<dbReference type="InterPro" id="IPR014284">
    <property type="entry name" value="RNA_pol_sigma-70_dom"/>
</dbReference>
<dbReference type="InterPro" id="IPR013325">
    <property type="entry name" value="RNA_pol_sigma_r2"/>
</dbReference>
<dbReference type="InterPro" id="IPR036388">
    <property type="entry name" value="WH-like_DNA-bd_sf"/>
</dbReference>
<dbReference type="PANTHER" id="PTHR43133:SF61">
    <property type="entry name" value="ECF RNA POLYMERASE SIGMA FACTOR SIGC"/>
    <property type="match status" value="1"/>
</dbReference>
<dbReference type="InterPro" id="IPR013249">
    <property type="entry name" value="RNA_pol_sigma70_r4_t2"/>
</dbReference>
<dbReference type="SUPFAM" id="SSF88659">
    <property type="entry name" value="Sigma3 and sigma4 domains of RNA polymerase sigma factors"/>
    <property type="match status" value="1"/>
</dbReference>
<dbReference type="Pfam" id="PF04542">
    <property type="entry name" value="Sigma70_r2"/>
    <property type="match status" value="1"/>
</dbReference>
<organism evidence="9 10">
    <name type="scientific">Micromonospora andamanensis</name>
    <dbReference type="NCBI Taxonomy" id="1287068"/>
    <lineage>
        <taxon>Bacteria</taxon>
        <taxon>Bacillati</taxon>
        <taxon>Actinomycetota</taxon>
        <taxon>Actinomycetes</taxon>
        <taxon>Micromonosporales</taxon>
        <taxon>Micromonosporaceae</taxon>
        <taxon>Micromonospora</taxon>
    </lineage>
</organism>
<dbReference type="CDD" id="cd06171">
    <property type="entry name" value="Sigma70_r4"/>
    <property type="match status" value="1"/>
</dbReference>
<dbReference type="Pfam" id="PF08281">
    <property type="entry name" value="Sigma70_r4_2"/>
    <property type="match status" value="1"/>
</dbReference>
<evidence type="ECO:0000256" key="4">
    <source>
        <dbReference type="ARBA" id="ARBA00023125"/>
    </source>
</evidence>
<dbReference type="InterPro" id="IPR007627">
    <property type="entry name" value="RNA_pol_sigma70_r2"/>
</dbReference>
<evidence type="ECO:0000313" key="9">
    <source>
        <dbReference type="EMBL" id="GIJ08145.1"/>
    </source>
</evidence>
<evidence type="ECO:0000256" key="3">
    <source>
        <dbReference type="ARBA" id="ARBA00023082"/>
    </source>
</evidence>
<dbReference type="SUPFAM" id="SSF88946">
    <property type="entry name" value="Sigma2 domain of RNA polymerase sigma factors"/>
    <property type="match status" value="1"/>
</dbReference>
<keyword evidence="5 6" id="KW-0804">Transcription</keyword>
<sequence length="209" mass="22583">MFTRPGTNRRVPPTNTAMTAVTDDISGYALAAGRGDQAAAAAFVRGTQHDVRRFLAHLPGVREVDDLVQETYLRAWRALPSFAGRSTARTWLLAIARRVAVDQVRAATCRPRTANLGDWQAAAECTPAGVRAGVDEQVVLRGLLDDLVPERREAFVATQLLGLSYAEAAQVCDVPVGTIRSRVARAREDLVAALRSAEHQVDERPDAAG</sequence>
<evidence type="ECO:0000256" key="6">
    <source>
        <dbReference type="RuleBase" id="RU000716"/>
    </source>
</evidence>
<feature type="domain" description="RNA polymerase sigma factor 70 region 4 type 2" evidence="8">
    <location>
        <begin position="140"/>
        <end position="190"/>
    </location>
</feature>
<keyword evidence="3 6" id="KW-0731">Sigma factor</keyword>
<protein>
    <recommendedName>
        <fullName evidence="6">RNA polymerase sigma factor</fullName>
    </recommendedName>
</protein>
<reference evidence="9 10" key="1">
    <citation type="submission" date="2021-01" db="EMBL/GenBank/DDBJ databases">
        <title>Whole genome shotgun sequence of Verrucosispora andamanensis NBRC 109075.</title>
        <authorList>
            <person name="Komaki H."/>
            <person name="Tamura T."/>
        </authorList>
    </citation>
    <scope>NUCLEOTIDE SEQUENCE [LARGE SCALE GENOMIC DNA]</scope>
    <source>
        <strain evidence="9 10">NBRC 109075</strain>
    </source>
</reference>
<dbReference type="InterPro" id="IPR000838">
    <property type="entry name" value="RNA_pol_sigma70_ECF_CS"/>
</dbReference>
<dbReference type="InterPro" id="IPR013324">
    <property type="entry name" value="RNA_pol_sigma_r3/r4-like"/>
</dbReference>
<evidence type="ECO:0000313" key="10">
    <source>
        <dbReference type="Proteomes" id="UP000647017"/>
    </source>
</evidence>